<dbReference type="RefSeq" id="WP_339964347.1">
    <property type="nucleotide sequence ID" value="NZ_JBBHJY010000001.1"/>
</dbReference>
<evidence type="ECO:0000313" key="5">
    <source>
        <dbReference type="Proteomes" id="UP001379235"/>
    </source>
</evidence>
<organism evidence="4 5">
    <name type="scientific">Novosphingobium aquae</name>
    <dbReference type="NCBI Taxonomy" id="3133435"/>
    <lineage>
        <taxon>Bacteria</taxon>
        <taxon>Pseudomonadati</taxon>
        <taxon>Pseudomonadota</taxon>
        <taxon>Alphaproteobacteria</taxon>
        <taxon>Sphingomonadales</taxon>
        <taxon>Sphingomonadaceae</taxon>
        <taxon>Novosphingobium</taxon>
    </lineage>
</organism>
<dbReference type="EMBL" id="JBBHJY010000001">
    <property type="protein sequence ID" value="MEJ6008730.1"/>
    <property type="molecule type" value="Genomic_DNA"/>
</dbReference>
<dbReference type="CDD" id="cd01949">
    <property type="entry name" value="GGDEF"/>
    <property type="match status" value="1"/>
</dbReference>
<dbReference type="CDD" id="cd01948">
    <property type="entry name" value="EAL"/>
    <property type="match status" value="1"/>
</dbReference>
<dbReference type="PANTHER" id="PTHR44757:SF2">
    <property type="entry name" value="BIOFILM ARCHITECTURE MAINTENANCE PROTEIN MBAA"/>
    <property type="match status" value="1"/>
</dbReference>
<feature type="transmembrane region" description="Helical" evidence="1">
    <location>
        <begin position="23"/>
        <end position="41"/>
    </location>
</feature>
<dbReference type="InterPro" id="IPR000160">
    <property type="entry name" value="GGDEF_dom"/>
</dbReference>
<dbReference type="InterPro" id="IPR001633">
    <property type="entry name" value="EAL_dom"/>
</dbReference>
<dbReference type="InterPro" id="IPR035919">
    <property type="entry name" value="EAL_sf"/>
</dbReference>
<dbReference type="SUPFAM" id="SSF55073">
    <property type="entry name" value="Nucleotide cyclase"/>
    <property type="match status" value="1"/>
</dbReference>
<dbReference type="Gene3D" id="3.20.20.450">
    <property type="entry name" value="EAL domain"/>
    <property type="match status" value="1"/>
</dbReference>
<gene>
    <name evidence="4" type="ORF">WG900_02235</name>
</gene>
<comment type="caution">
    <text evidence="4">The sequence shown here is derived from an EMBL/GenBank/DDBJ whole genome shotgun (WGS) entry which is preliminary data.</text>
</comment>
<dbReference type="InterPro" id="IPR043128">
    <property type="entry name" value="Rev_trsase/Diguanyl_cyclase"/>
</dbReference>
<sequence>MRADGESRQNHAKGQLERVGKDIIVLAVSFGALILFVGNGSTVLPQVIRYLQGIGLPPDRLLSNAMLLNIALIVFGWRRYRDLSDQVVERSAAEERARQLAETDPLTGCLNRRAMVPATEHLREQSVRHGEQVALLVLDLDNFKRLNDTNGHAAGDAVLSESARRMRAVLPTGALLARLGGDEFACAVPFDPARPEFVDRIASQLIESLCAPIVSSGLTLEGISISLGISRSDIPAGKSLSAQDLLHMADIAMYHAKKGGKNRYYWFEPQMESELRFRSELENGIRRGVGNGEFVPFYEPQVCLQTGRITGFEMLARWQSPELGLVGPDLFIPIAEEIGVIADLSESVIRQALQDAKEWHPELGLSVNISPVQMRDPWFAQKLLKMLVEANFPPSRLEIEITESCLHENLGLVRSLIASLKNQGIRISLDDFGTGYSSLAQLRSLPFDRIKIDRSFISTLASNSDSMTIVQAIASLGSGLGLPITAEGVEEPEVVDELRKMGEFKAQGYLYGRPAAAQDVEKRLAELGLLRRAPHLSVIDNDDTAPRVATA</sequence>
<accession>A0ABU8S445</accession>
<dbReference type="SUPFAM" id="SSF141868">
    <property type="entry name" value="EAL domain-like"/>
    <property type="match status" value="1"/>
</dbReference>
<dbReference type="SMART" id="SM00052">
    <property type="entry name" value="EAL"/>
    <property type="match status" value="1"/>
</dbReference>
<keyword evidence="5" id="KW-1185">Reference proteome</keyword>
<dbReference type="PANTHER" id="PTHR44757">
    <property type="entry name" value="DIGUANYLATE CYCLASE DGCP"/>
    <property type="match status" value="1"/>
</dbReference>
<keyword evidence="1" id="KW-1133">Transmembrane helix</keyword>
<dbReference type="PROSITE" id="PS50883">
    <property type="entry name" value="EAL"/>
    <property type="match status" value="1"/>
</dbReference>
<feature type="domain" description="EAL" evidence="2">
    <location>
        <begin position="278"/>
        <end position="528"/>
    </location>
</feature>
<dbReference type="Pfam" id="PF00563">
    <property type="entry name" value="EAL"/>
    <property type="match status" value="1"/>
</dbReference>
<keyword evidence="1" id="KW-0812">Transmembrane</keyword>
<dbReference type="PROSITE" id="PS50887">
    <property type="entry name" value="GGDEF"/>
    <property type="match status" value="1"/>
</dbReference>
<dbReference type="Gene3D" id="3.30.70.270">
    <property type="match status" value="1"/>
</dbReference>
<feature type="domain" description="GGDEF" evidence="3">
    <location>
        <begin position="131"/>
        <end position="269"/>
    </location>
</feature>
<dbReference type="InterPro" id="IPR052155">
    <property type="entry name" value="Biofilm_reg_signaling"/>
</dbReference>
<evidence type="ECO:0000313" key="4">
    <source>
        <dbReference type="EMBL" id="MEJ6008730.1"/>
    </source>
</evidence>
<dbReference type="SMART" id="SM00267">
    <property type="entry name" value="GGDEF"/>
    <property type="match status" value="1"/>
</dbReference>
<evidence type="ECO:0000259" key="3">
    <source>
        <dbReference type="PROSITE" id="PS50887"/>
    </source>
</evidence>
<dbReference type="Pfam" id="PF00990">
    <property type="entry name" value="GGDEF"/>
    <property type="match status" value="1"/>
</dbReference>
<name>A0ABU8S445_9SPHN</name>
<evidence type="ECO:0000259" key="2">
    <source>
        <dbReference type="PROSITE" id="PS50883"/>
    </source>
</evidence>
<reference evidence="4 5" key="1">
    <citation type="submission" date="2024-03" db="EMBL/GenBank/DDBJ databases">
        <authorList>
            <person name="Jo J.-H."/>
        </authorList>
    </citation>
    <scope>NUCLEOTIDE SEQUENCE [LARGE SCALE GENOMIC DNA]</scope>
    <source>
        <strain evidence="4 5">AS3R-12</strain>
    </source>
</reference>
<proteinExistence type="predicted"/>
<protein>
    <submittedName>
        <fullName evidence="4">EAL domain-containing protein</fullName>
    </submittedName>
</protein>
<keyword evidence="1" id="KW-0472">Membrane</keyword>
<dbReference type="InterPro" id="IPR029787">
    <property type="entry name" value="Nucleotide_cyclase"/>
</dbReference>
<evidence type="ECO:0000256" key="1">
    <source>
        <dbReference type="SAM" id="Phobius"/>
    </source>
</evidence>
<dbReference type="NCBIfam" id="TIGR00254">
    <property type="entry name" value="GGDEF"/>
    <property type="match status" value="1"/>
</dbReference>
<dbReference type="Proteomes" id="UP001379235">
    <property type="component" value="Unassembled WGS sequence"/>
</dbReference>